<keyword evidence="5" id="KW-1003">Cell membrane</keyword>
<dbReference type="EMBL" id="DS469573">
    <property type="protein sequence ID" value="EDO41750.1"/>
    <property type="molecule type" value="Genomic_DNA"/>
</dbReference>
<dbReference type="GO" id="GO:0005737">
    <property type="term" value="C:cytoplasm"/>
    <property type="evidence" value="ECO:0000318"/>
    <property type="project" value="GO_Central"/>
</dbReference>
<comment type="subcellular location">
    <subcellularLocation>
        <location evidence="1">Apical cell membrane</location>
    </subcellularLocation>
    <subcellularLocation>
        <location evidence="2">Cytoplasm</location>
        <location evidence="2">Cytoskeleton</location>
        <location evidence="2">Microtubule organizing center</location>
        <location evidence="2">Centrosome</location>
    </subcellularLocation>
    <subcellularLocation>
        <location evidence="12">Dynein axonemal particle</location>
    </subcellularLocation>
</comment>
<evidence type="ECO:0000256" key="4">
    <source>
        <dbReference type="ARBA" id="ARBA00016317"/>
    </source>
</evidence>
<dbReference type="PANTHER" id="PTHR13244:SF7">
    <property type="entry name" value="ZINC FINGER MYND DOMAIN-CONTAINING PROTEIN 10"/>
    <property type="match status" value="1"/>
</dbReference>
<keyword evidence="17" id="KW-1185">Reference proteome</keyword>
<evidence type="ECO:0000256" key="7">
    <source>
        <dbReference type="ARBA" id="ARBA00022723"/>
    </source>
</evidence>
<dbReference type="GO" id="GO:0120293">
    <property type="term" value="C:dynein axonemal particle"/>
    <property type="evidence" value="ECO:0007669"/>
    <property type="project" value="UniProtKB-SubCell"/>
</dbReference>
<feature type="domain" description="MYND-type" evidence="15">
    <location>
        <begin position="404"/>
        <end position="440"/>
    </location>
</feature>
<evidence type="ECO:0000313" key="16">
    <source>
        <dbReference type="EMBL" id="EDO41750.1"/>
    </source>
</evidence>
<dbReference type="STRING" id="45351.A7S3C8"/>
<keyword evidence="7" id="KW-0479">Metal-binding</keyword>
<keyword evidence="11" id="KW-0206">Cytoskeleton</keyword>
<dbReference type="eggNOG" id="ENOG502QS3F">
    <property type="taxonomic scope" value="Eukaryota"/>
</dbReference>
<evidence type="ECO:0000256" key="14">
    <source>
        <dbReference type="PROSITE-ProRule" id="PRU00134"/>
    </source>
</evidence>
<dbReference type="InterPro" id="IPR002893">
    <property type="entry name" value="Znf_MYND"/>
</dbReference>
<evidence type="ECO:0000256" key="1">
    <source>
        <dbReference type="ARBA" id="ARBA00004221"/>
    </source>
</evidence>
<evidence type="ECO:0000256" key="9">
    <source>
        <dbReference type="ARBA" id="ARBA00022833"/>
    </source>
</evidence>
<dbReference type="SUPFAM" id="SSF144232">
    <property type="entry name" value="HIT/MYND zinc finger-like"/>
    <property type="match status" value="1"/>
</dbReference>
<name>A7S3C8_NEMVE</name>
<dbReference type="GO" id="GO:0008270">
    <property type="term" value="F:zinc ion binding"/>
    <property type="evidence" value="ECO:0007669"/>
    <property type="project" value="UniProtKB-KW"/>
</dbReference>
<evidence type="ECO:0000256" key="13">
    <source>
        <dbReference type="ARBA" id="ARBA00045527"/>
    </source>
</evidence>
<dbReference type="InParanoid" id="A7S3C8"/>
<evidence type="ECO:0000256" key="6">
    <source>
        <dbReference type="ARBA" id="ARBA00022490"/>
    </source>
</evidence>
<evidence type="ECO:0000256" key="10">
    <source>
        <dbReference type="ARBA" id="ARBA00023136"/>
    </source>
</evidence>
<protein>
    <recommendedName>
        <fullName evidence="4">Zinc finger MYND domain-containing protein 10</fullName>
    </recommendedName>
</protein>
<dbReference type="PANTHER" id="PTHR13244">
    <property type="entry name" value="ZINC FINGER MYND DOMAIN CONTAINING PROTEIN 10"/>
    <property type="match status" value="1"/>
</dbReference>
<comment type="function">
    <text evidence="13">Plays a role in axonemal structure organization and motility. Involved in axonemal pre-assembly of inner and outer dynein arms (IDA and ODA, respectively) for proper axoneme building for cilia motility. May act by indirectly regulating transcription of dynein proteins.</text>
</comment>
<dbReference type="Proteomes" id="UP000001593">
    <property type="component" value="Unassembled WGS sequence"/>
</dbReference>
<comment type="similarity">
    <text evidence="3">Belongs to the ZMYND10 family.</text>
</comment>
<dbReference type="OMA" id="LIHEAYC"/>
<gene>
    <name evidence="16" type="ORF">NEMVEDRAFT_v1g165958</name>
</gene>
<keyword evidence="6" id="KW-0963">Cytoplasm</keyword>
<dbReference type="FunFam" id="6.10.140.2220:FF:000009">
    <property type="entry name" value="Zinc finger MYND domain-containing protein 10"/>
    <property type="match status" value="1"/>
</dbReference>
<reference evidence="16 17" key="1">
    <citation type="journal article" date="2007" name="Science">
        <title>Sea anemone genome reveals ancestral eumetazoan gene repertoire and genomic organization.</title>
        <authorList>
            <person name="Putnam N.H."/>
            <person name="Srivastava M."/>
            <person name="Hellsten U."/>
            <person name="Dirks B."/>
            <person name="Chapman J."/>
            <person name="Salamov A."/>
            <person name="Terry A."/>
            <person name="Shapiro H."/>
            <person name="Lindquist E."/>
            <person name="Kapitonov V.V."/>
            <person name="Jurka J."/>
            <person name="Genikhovich G."/>
            <person name="Grigoriev I.V."/>
            <person name="Lucas S.M."/>
            <person name="Steele R.E."/>
            <person name="Finnerty J.R."/>
            <person name="Technau U."/>
            <person name="Martindale M.Q."/>
            <person name="Rokhsar D.S."/>
        </authorList>
    </citation>
    <scope>NUCLEOTIDE SEQUENCE [LARGE SCALE GENOMIC DNA]</scope>
    <source>
        <strain evidence="17">CH2 X CH6</strain>
    </source>
</reference>
<evidence type="ECO:0000256" key="12">
    <source>
        <dbReference type="ARBA" id="ARBA00024190"/>
    </source>
</evidence>
<evidence type="ECO:0000313" key="17">
    <source>
        <dbReference type="Proteomes" id="UP000001593"/>
    </source>
</evidence>
<dbReference type="PROSITE" id="PS50865">
    <property type="entry name" value="ZF_MYND_2"/>
    <property type="match status" value="1"/>
</dbReference>
<evidence type="ECO:0000256" key="3">
    <source>
        <dbReference type="ARBA" id="ARBA00005373"/>
    </source>
</evidence>
<evidence type="ECO:0000256" key="2">
    <source>
        <dbReference type="ARBA" id="ARBA00004300"/>
    </source>
</evidence>
<dbReference type="AlphaFoldDB" id="A7S3C8"/>
<dbReference type="GO" id="GO:0005813">
    <property type="term" value="C:centrosome"/>
    <property type="evidence" value="ECO:0007669"/>
    <property type="project" value="UniProtKB-SubCell"/>
</dbReference>
<evidence type="ECO:0000259" key="15">
    <source>
        <dbReference type="PROSITE" id="PS50865"/>
    </source>
</evidence>
<sequence>MAAGEGELKTVLLAPEAELYVQELKTFPVKHIGSPKWMSQHEFVEKLNMQAVLCASSHTDEFVKDFLITLEKIPVLIHELIALELWKAKVFPKIIAAEGFNPQSTLPLYFTLFHEASLIGLLDTVLYHKDSCEAAEDNILDLLDYCHRKITHLIASQETGIVNDEEKTGTKGCDACSLEDLKAQENEITFAAAVKAVSIFSYITDHIKSISLSALTRILNTYDMPVVLTNLVESPPWVRRNKNGQLEKFIDSKWRIVNESDRMQLSKTEGQVWLALFHLLMNEDCQQKYEINDYKKSQILKLRGYLNEILLDQIPSLVDLQRYLEHLAIMEPPATKRDIILEQVPEVRDNLIKQNTGQWLKIADYQRKNYFTPSDSDVRKQAQAWAATYNLDALEELISEPPKCANCGKPATKRCSRCQNEWYCKRECQVKNWSKHKGICNLLAQSS</sequence>
<keyword evidence="9" id="KW-0862">Zinc</keyword>
<dbReference type="InterPro" id="IPR052298">
    <property type="entry name" value="ZMYND10"/>
</dbReference>
<dbReference type="GO" id="GO:0016324">
    <property type="term" value="C:apical plasma membrane"/>
    <property type="evidence" value="ECO:0007669"/>
    <property type="project" value="UniProtKB-SubCell"/>
</dbReference>
<evidence type="ECO:0000256" key="5">
    <source>
        <dbReference type="ARBA" id="ARBA00022475"/>
    </source>
</evidence>
<organism evidence="16 17">
    <name type="scientific">Nematostella vectensis</name>
    <name type="common">Starlet sea anemone</name>
    <dbReference type="NCBI Taxonomy" id="45351"/>
    <lineage>
        <taxon>Eukaryota</taxon>
        <taxon>Metazoa</taxon>
        <taxon>Cnidaria</taxon>
        <taxon>Anthozoa</taxon>
        <taxon>Hexacorallia</taxon>
        <taxon>Actiniaria</taxon>
        <taxon>Edwardsiidae</taxon>
        <taxon>Nematostella</taxon>
    </lineage>
</organism>
<evidence type="ECO:0000256" key="11">
    <source>
        <dbReference type="ARBA" id="ARBA00023212"/>
    </source>
</evidence>
<dbReference type="HOGENOM" id="CLU_034036_1_0_1"/>
<keyword evidence="8 14" id="KW-0863">Zinc-finger</keyword>
<proteinExistence type="inferred from homology"/>
<dbReference type="Pfam" id="PF01753">
    <property type="entry name" value="zf-MYND"/>
    <property type="match status" value="1"/>
</dbReference>
<evidence type="ECO:0000256" key="8">
    <source>
        <dbReference type="ARBA" id="ARBA00022771"/>
    </source>
</evidence>
<dbReference type="Gene3D" id="6.10.140.2220">
    <property type="match status" value="1"/>
</dbReference>
<accession>A7S3C8</accession>
<keyword evidence="10" id="KW-0472">Membrane</keyword>
<dbReference type="PROSITE" id="PS01360">
    <property type="entry name" value="ZF_MYND_1"/>
    <property type="match status" value="1"/>
</dbReference>
<dbReference type="PhylomeDB" id="A7S3C8"/>